<dbReference type="AlphaFoldDB" id="A0A423NKW1"/>
<evidence type="ECO:0008006" key="3">
    <source>
        <dbReference type="Google" id="ProtNLM"/>
    </source>
</evidence>
<dbReference type="EMBL" id="MOCA01000006">
    <property type="protein sequence ID" value="RON98909.1"/>
    <property type="molecule type" value="Genomic_DNA"/>
</dbReference>
<sequence>MSQQNNTEITLEVGEAEFTFNLTPADVTKYFNALTQTNKVAPGNNLLMTTVKQEEKATLKPLLANPVMVMQIAGALLEEYAPNVEVIVKKRSSTLSA</sequence>
<accession>A0A423NKW1</accession>
<organism evidence="1 2">
    <name type="scientific">Pseudomonas moraviensis</name>
    <dbReference type="NCBI Taxonomy" id="321662"/>
    <lineage>
        <taxon>Bacteria</taxon>
        <taxon>Pseudomonadati</taxon>
        <taxon>Pseudomonadota</taxon>
        <taxon>Gammaproteobacteria</taxon>
        <taxon>Pseudomonadales</taxon>
        <taxon>Pseudomonadaceae</taxon>
        <taxon>Pseudomonas</taxon>
    </lineage>
</organism>
<dbReference type="Proteomes" id="UP000284207">
    <property type="component" value="Unassembled WGS sequence"/>
</dbReference>
<dbReference type="Pfam" id="PF10963">
    <property type="entry name" value="Phage_TAC_10"/>
    <property type="match status" value="1"/>
</dbReference>
<evidence type="ECO:0000313" key="1">
    <source>
        <dbReference type="EMBL" id="RON98909.1"/>
    </source>
</evidence>
<evidence type="ECO:0000313" key="2">
    <source>
        <dbReference type="Proteomes" id="UP000284207"/>
    </source>
</evidence>
<gene>
    <name evidence="1" type="ORF">BK674_15790</name>
</gene>
<protein>
    <recommendedName>
        <fullName evidence="3">Phage protein</fullName>
    </recommendedName>
</protein>
<name>A0A423NKW1_9PSED</name>
<reference evidence="1 2" key="1">
    <citation type="submission" date="2016-10" db="EMBL/GenBank/DDBJ databases">
        <title>Comparative genome analysis of multiple Pseudomonas spp. focuses on biocontrol and plant growth promoting traits.</title>
        <authorList>
            <person name="Tao X.-Y."/>
            <person name="Taylor C.G."/>
        </authorList>
    </citation>
    <scope>NUCLEOTIDE SEQUENCE [LARGE SCALE GENOMIC DNA]</scope>
    <source>
        <strain evidence="1 2">36B3</strain>
    </source>
</reference>
<dbReference type="InterPro" id="IPR024406">
    <property type="entry name" value="TAC-10"/>
</dbReference>
<comment type="caution">
    <text evidence="1">The sequence shown here is derived from an EMBL/GenBank/DDBJ whole genome shotgun (WGS) entry which is preliminary data.</text>
</comment>
<proteinExistence type="predicted"/>
<dbReference type="RefSeq" id="WP_123419148.1">
    <property type="nucleotide sequence ID" value="NZ_MOCA01000006.1"/>
</dbReference>